<feature type="compositionally biased region" description="Basic and acidic residues" evidence="1">
    <location>
        <begin position="803"/>
        <end position="812"/>
    </location>
</feature>
<dbReference type="EMBL" id="CP040089">
    <property type="protein sequence ID" value="QGA80133.1"/>
    <property type="molecule type" value="Genomic_DNA"/>
</dbReference>
<dbReference type="InterPro" id="IPR013087">
    <property type="entry name" value="Znf_C2H2_type"/>
</dbReference>
<accession>A0A5Q0UEW4</accession>
<feature type="region of interest" description="Disordered" evidence="1">
    <location>
        <begin position="735"/>
        <end position="764"/>
    </location>
</feature>
<keyword evidence="2" id="KW-1133">Transmembrane helix</keyword>
<keyword evidence="2" id="KW-0812">Transmembrane</keyword>
<feature type="compositionally biased region" description="Polar residues" evidence="1">
    <location>
        <begin position="70"/>
        <end position="79"/>
    </location>
</feature>
<dbReference type="Proteomes" id="UP000377803">
    <property type="component" value="Chromosome"/>
</dbReference>
<gene>
    <name evidence="4" type="ORF">LC1Nh_0229</name>
</gene>
<evidence type="ECO:0000256" key="2">
    <source>
        <dbReference type="SAM" id="Phobius"/>
    </source>
</evidence>
<dbReference type="KEGG" id="ncon:LC1Nh_0229"/>
<dbReference type="RefSeq" id="WP_153549870.1">
    <property type="nucleotide sequence ID" value="NZ_CP040089.1"/>
</dbReference>
<feature type="compositionally biased region" description="Basic and acidic residues" evidence="1">
    <location>
        <begin position="876"/>
        <end position="886"/>
    </location>
</feature>
<feature type="transmembrane region" description="Helical" evidence="2">
    <location>
        <begin position="780"/>
        <end position="798"/>
    </location>
</feature>
<evidence type="ECO:0000313" key="4">
    <source>
        <dbReference type="EMBL" id="QGA80133.1"/>
    </source>
</evidence>
<protein>
    <recommendedName>
        <fullName evidence="3">C2H2-type domain-containing protein</fullName>
    </recommendedName>
</protein>
<proteinExistence type="predicted"/>
<keyword evidence="2" id="KW-0472">Membrane</keyword>
<reference evidence="5" key="1">
    <citation type="submission" date="2019-05" db="EMBL/GenBank/DDBJ databases">
        <title>Candidatus Nanohalobium constans, a novel model system to study the DPANN nano-sized archaea: genomic and physiological characterization of a nanoarchaeon co-cultured with its chitinotrophic host.</title>
        <authorList>
            <person name="La Cono V."/>
            <person name="Arcadi E."/>
            <person name="Crisafi F."/>
            <person name="Denaro R."/>
            <person name="La Spada G."/>
            <person name="Messina E."/>
            <person name="Smedile F."/>
            <person name="Toshchakov S.V."/>
            <person name="Shevchenko M.A."/>
            <person name="Golyshin P.N."/>
            <person name="Golyshina O.V."/>
            <person name="Ferrer M."/>
            <person name="Rohde M."/>
            <person name="Mushegian A."/>
            <person name="Sorokin D.Y."/>
            <person name="Giuliano L."/>
            <person name="Yakimov M.M."/>
        </authorList>
    </citation>
    <scope>NUCLEOTIDE SEQUENCE [LARGE SCALE GENOMIC DNA]</scope>
    <source>
        <strain evidence="5">LC1Nh</strain>
    </source>
</reference>
<dbReference type="PROSITE" id="PS50157">
    <property type="entry name" value="ZINC_FINGER_C2H2_2"/>
    <property type="match status" value="1"/>
</dbReference>
<dbReference type="AlphaFoldDB" id="A0A5Q0UEW4"/>
<dbReference type="PROSITE" id="PS00028">
    <property type="entry name" value="ZINC_FINGER_C2H2_1"/>
    <property type="match status" value="1"/>
</dbReference>
<dbReference type="GeneID" id="42364610"/>
<keyword evidence="5" id="KW-1185">Reference proteome</keyword>
<dbReference type="Gene3D" id="2.60.40.1120">
    <property type="entry name" value="Carboxypeptidase-like, regulatory domain"/>
    <property type="match status" value="1"/>
</dbReference>
<feature type="compositionally biased region" description="Acidic residues" evidence="1">
    <location>
        <begin position="840"/>
        <end position="858"/>
    </location>
</feature>
<feature type="compositionally biased region" description="Acidic residues" evidence="1">
    <location>
        <begin position="737"/>
        <end position="748"/>
    </location>
</feature>
<evidence type="ECO:0000313" key="5">
    <source>
        <dbReference type="Proteomes" id="UP000377803"/>
    </source>
</evidence>
<sequence>MASKKTILLLTLILFTGISAAQPNNITGEVKDEFWLNQDDAIQSFGVEFAGPCENTAVEVFSSEEEVTDVENTSESGNTYEIAPSDLSGPANYTIEASCENENVSSAETSFLADNIQLSVGSIDSSSDDPVFYPGDTVSGQLDLSTEGSVIESVPSSLEFDSSFENGVSVNQEYDFQVDASSSDTGENSISLINYETSAGDITVEPVWQVENKVDEKVKHRNFQDLSVTFQITKKGDAYTGFEDDDFEFAGGSGDNFVSVSTDGDSYTLDFESTPKVDDRAPTEETFELSADPREQDFEEESFNIGEIEIEKDIEFSGEVRDLERSRVPAKFTAEFDNRDTAFGNGDSASFEKFFPDAKAPIFEMDFPEAKFELKNFEFVREYPDGQERDIRYNYYEKFEGIEFEGDASDIRPVNLVSIESDYDFESDPDESRVNLEFDSSQVEDTRNVVVYECDYWMFERETCANEWEEKDVRTLGQETLNVQINPYDEQFGGNANVLWNAYLVGVPKGVGSSLTLENSLDGLPGRIQAGEEFSISGTVIDSSTGEAVEDADVSIEIVSGGGNKVTPDQDIDTGVNGNFEYSDVVREAGSYSANIEVSKSPYESFVFEEENDDNDKMEVYYETGLTVSSEDDVDIRFGESSSVEFDVENVGQSEVEDLSFDTEVSGIDEEYYSWSLPSRSSISEEGSVTATLNLDIPSDADVAPGRKTISLSASGNSADESLDNSATVYASVPAQQEDESDQQESETEERNNSGSSFDVPDAKDVSNVTGEFIQSQSDMNLALGLILIFGAILAVTVRKRKNDGDRDDRRMGGRATTASHAGGSGRGKVQKPDVSPQDNQEEDTEDGEEQESVEEESGSGTGSNDEEGEFVCDTCGDKFDTESGLKLHKQALH</sequence>
<evidence type="ECO:0000259" key="3">
    <source>
        <dbReference type="PROSITE" id="PS50157"/>
    </source>
</evidence>
<evidence type="ECO:0000256" key="1">
    <source>
        <dbReference type="SAM" id="MobiDB-lite"/>
    </source>
</evidence>
<feature type="domain" description="C2H2-type" evidence="3">
    <location>
        <begin position="871"/>
        <end position="894"/>
    </location>
</feature>
<organism evidence="4 5">
    <name type="scientific">Candidatus Nanohalobium constans</name>
    <dbReference type="NCBI Taxonomy" id="2565781"/>
    <lineage>
        <taxon>Archaea</taxon>
        <taxon>Candidatus Nanohalarchaeota</taxon>
        <taxon>Candidatus Nanohalobia</taxon>
        <taxon>Candidatus Nanohalobiales</taxon>
        <taxon>Candidatus Nanohalobiaceae</taxon>
        <taxon>Candidatus Nanohalobium</taxon>
    </lineage>
</organism>
<name>A0A5Q0UEW4_9ARCH</name>
<feature type="region of interest" description="Disordered" evidence="1">
    <location>
        <begin position="803"/>
        <end position="894"/>
    </location>
</feature>
<feature type="region of interest" description="Disordered" evidence="1">
    <location>
        <begin position="66"/>
        <end position="85"/>
    </location>
</feature>